<feature type="transmembrane region" description="Helical" evidence="2">
    <location>
        <begin position="295"/>
        <end position="320"/>
    </location>
</feature>
<sequence>MRIVRTLVSEDALSAVESVLDGYDVDHVVVREAAGGGVLVEFPVPTQAVESVLDEVREARDGVDGRAGEDRRRDDEAVAADDAATDDDAYTVVTSAESVFAPHVEELESRFVTGTEEDDAIPTEEVRSSALDMTPSPLTYYSMTLLSALVATAGLLLDAPAVVVGSMVIAPLIGSALTASVGTVLDERAMLWAGLKTQLFGLALAVAAATAFSLVLRWAAFLPPALDVTTTRQIAARISPGLLSVVVGACAGAAGAFGLATGVSVALVGVMVAAALVPAAAAVGIGIAWGVPAVAVGAFLLLVLNGIAIHLAAAAVLWYLGYRPEDPTANRDGGLPWSRSVSVAAVALLLVVVFGAVGAVVWDQTAFERETNAAVAGVVDTDRYEALEVVSVTTEFGLPAAVGGAGDRAVTVVVARPADRPYPELSRTVSERVERRTGRSAPVTVEFVERRRYEPPGRLVGPVDVSLMFYHAVSQTNSHGST</sequence>
<keyword evidence="2" id="KW-0472">Membrane</keyword>
<feature type="compositionally biased region" description="Basic and acidic residues" evidence="1">
    <location>
        <begin position="60"/>
        <end position="76"/>
    </location>
</feature>
<keyword evidence="2" id="KW-1133">Transmembrane helix</keyword>
<dbReference type="Proteomes" id="UP001596461">
    <property type="component" value="Unassembled WGS sequence"/>
</dbReference>
<dbReference type="PANTHER" id="PTHR20992:SF9">
    <property type="entry name" value="AT15442P-RELATED"/>
    <property type="match status" value="1"/>
</dbReference>
<dbReference type="InterPro" id="IPR005240">
    <property type="entry name" value="DUF389"/>
</dbReference>
<dbReference type="PANTHER" id="PTHR20992">
    <property type="entry name" value="AT15442P-RELATED"/>
    <property type="match status" value="1"/>
</dbReference>
<evidence type="ECO:0000256" key="2">
    <source>
        <dbReference type="SAM" id="Phobius"/>
    </source>
</evidence>
<dbReference type="Pfam" id="PF04087">
    <property type="entry name" value="DUF389"/>
    <property type="match status" value="1"/>
</dbReference>
<name>A0ABD5WDI8_9EURY</name>
<feature type="region of interest" description="Disordered" evidence="1">
    <location>
        <begin position="60"/>
        <end position="83"/>
    </location>
</feature>
<dbReference type="GeneID" id="81126894"/>
<reference evidence="3 4" key="1">
    <citation type="journal article" date="2019" name="Int. J. Syst. Evol. Microbiol.">
        <title>The Global Catalogue of Microorganisms (GCM) 10K type strain sequencing project: providing services to taxonomists for standard genome sequencing and annotation.</title>
        <authorList>
            <consortium name="The Broad Institute Genomics Platform"/>
            <consortium name="The Broad Institute Genome Sequencing Center for Infectious Disease"/>
            <person name="Wu L."/>
            <person name="Ma J."/>
        </authorList>
    </citation>
    <scope>NUCLEOTIDE SEQUENCE [LARGE SCALE GENOMIC DNA]</scope>
    <source>
        <strain evidence="3 4">DT31</strain>
    </source>
</reference>
<organism evidence="3 4">
    <name type="scientific">Halobaculum lipolyticum</name>
    <dbReference type="NCBI Taxonomy" id="3032001"/>
    <lineage>
        <taxon>Archaea</taxon>
        <taxon>Methanobacteriati</taxon>
        <taxon>Methanobacteriota</taxon>
        <taxon>Stenosarchaea group</taxon>
        <taxon>Halobacteria</taxon>
        <taxon>Halobacteriales</taxon>
        <taxon>Haloferacaceae</taxon>
        <taxon>Halobaculum</taxon>
    </lineage>
</organism>
<feature type="transmembrane region" description="Helical" evidence="2">
    <location>
        <begin position="241"/>
        <end position="260"/>
    </location>
</feature>
<feature type="transmembrane region" description="Helical" evidence="2">
    <location>
        <begin position="197"/>
        <end position="221"/>
    </location>
</feature>
<dbReference type="RefSeq" id="WP_284033602.1">
    <property type="nucleotide sequence ID" value="NZ_CP126155.1"/>
</dbReference>
<feature type="transmembrane region" description="Helical" evidence="2">
    <location>
        <begin position="341"/>
        <end position="362"/>
    </location>
</feature>
<keyword evidence="2" id="KW-0812">Transmembrane</keyword>
<comment type="caution">
    <text evidence="3">The sequence shown here is derived from an EMBL/GenBank/DDBJ whole genome shotgun (WGS) entry which is preliminary data.</text>
</comment>
<accession>A0ABD5WDI8</accession>
<feature type="transmembrane region" description="Helical" evidence="2">
    <location>
        <begin position="267"/>
        <end position="289"/>
    </location>
</feature>
<evidence type="ECO:0000313" key="4">
    <source>
        <dbReference type="Proteomes" id="UP001596461"/>
    </source>
</evidence>
<keyword evidence="4" id="KW-1185">Reference proteome</keyword>
<proteinExistence type="predicted"/>
<feature type="transmembrane region" description="Helical" evidence="2">
    <location>
        <begin position="163"/>
        <end position="185"/>
    </location>
</feature>
<gene>
    <name evidence="3" type="ORF">ACFQL9_02965</name>
</gene>
<dbReference type="AlphaFoldDB" id="A0ABD5WDI8"/>
<dbReference type="EMBL" id="JBHTAH010000002">
    <property type="protein sequence ID" value="MFC7068588.1"/>
    <property type="molecule type" value="Genomic_DNA"/>
</dbReference>
<evidence type="ECO:0000313" key="3">
    <source>
        <dbReference type="EMBL" id="MFC7068588.1"/>
    </source>
</evidence>
<protein>
    <submittedName>
        <fullName evidence="3">DUF389 domain-containing protein</fullName>
    </submittedName>
</protein>
<evidence type="ECO:0000256" key="1">
    <source>
        <dbReference type="SAM" id="MobiDB-lite"/>
    </source>
</evidence>
<feature type="transmembrane region" description="Helical" evidence="2">
    <location>
        <begin position="138"/>
        <end position="157"/>
    </location>
</feature>